<evidence type="ECO:0000313" key="2">
    <source>
        <dbReference type="EMBL" id="KAG0713775.1"/>
    </source>
</evidence>
<reference evidence="2" key="1">
    <citation type="submission" date="2020-07" db="EMBL/GenBank/DDBJ databases">
        <title>The High-quality genome of the commercially important snow crab, Chionoecetes opilio.</title>
        <authorList>
            <person name="Jeong J.-H."/>
            <person name="Ryu S."/>
        </authorList>
    </citation>
    <scope>NUCLEOTIDE SEQUENCE</scope>
    <source>
        <strain evidence="2">MADBK_172401_WGS</strain>
        <tissue evidence="2">Digestive gland</tissue>
    </source>
</reference>
<organism evidence="2 3">
    <name type="scientific">Chionoecetes opilio</name>
    <name type="common">Atlantic snow crab</name>
    <name type="synonym">Cancer opilio</name>
    <dbReference type="NCBI Taxonomy" id="41210"/>
    <lineage>
        <taxon>Eukaryota</taxon>
        <taxon>Metazoa</taxon>
        <taxon>Ecdysozoa</taxon>
        <taxon>Arthropoda</taxon>
        <taxon>Crustacea</taxon>
        <taxon>Multicrustacea</taxon>
        <taxon>Malacostraca</taxon>
        <taxon>Eumalacostraca</taxon>
        <taxon>Eucarida</taxon>
        <taxon>Decapoda</taxon>
        <taxon>Pleocyemata</taxon>
        <taxon>Brachyura</taxon>
        <taxon>Eubrachyura</taxon>
        <taxon>Majoidea</taxon>
        <taxon>Majidae</taxon>
        <taxon>Chionoecetes</taxon>
    </lineage>
</organism>
<accession>A0A8J5CK55</accession>
<comment type="caution">
    <text evidence="2">The sequence shown here is derived from an EMBL/GenBank/DDBJ whole genome shotgun (WGS) entry which is preliminary data.</text>
</comment>
<sequence length="345" mass="36625">MGGWLRSSPSHAPPPPGPSHGLVRGFGGTWSATPLACHVCAKWADGYVALAGAHLPRSPAGKPSHGPGRGVERSLACHVDPPPLPRPSTYLGVGAVRVAMQVGVLGAFRVASIPFPLTVLPFFSSGSIVRPRAARCLLGPEATSSAPRTPRAFCRTFSSRRLPGMLWMAAAHPPGGGCALLYWRGLCCLKEWRSEGFEVSPTQPLPPCPGRTGLWFSAGPRQVVHLLLVSHLPTPCLCFHELGVVVLTVEQDLAVSSVPHHDRDSQVEDLPAGLWLLRLVRASPGPSHPLTSCASGVVGLDVFSELLHGKNGGPLNFWVPFSDRGGPQVPIACFPLTRCLLLSLW</sequence>
<keyword evidence="3" id="KW-1185">Reference proteome</keyword>
<evidence type="ECO:0000256" key="1">
    <source>
        <dbReference type="SAM" id="MobiDB-lite"/>
    </source>
</evidence>
<gene>
    <name evidence="2" type="ORF">GWK47_015470</name>
</gene>
<evidence type="ECO:0000313" key="3">
    <source>
        <dbReference type="Proteomes" id="UP000770661"/>
    </source>
</evidence>
<name>A0A8J5CK55_CHIOP</name>
<proteinExistence type="predicted"/>
<protein>
    <submittedName>
        <fullName evidence="2">Uncharacterized protein</fullName>
    </submittedName>
</protein>
<dbReference type="EMBL" id="JACEEZ010021104">
    <property type="protein sequence ID" value="KAG0713775.1"/>
    <property type="molecule type" value="Genomic_DNA"/>
</dbReference>
<dbReference type="Proteomes" id="UP000770661">
    <property type="component" value="Unassembled WGS sequence"/>
</dbReference>
<dbReference type="AlphaFoldDB" id="A0A8J5CK55"/>
<feature type="region of interest" description="Disordered" evidence="1">
    <location>
        <begin position="1"/>
        <end position="20"/>
    </location>
</feature>